<evidence type="ECO:0000256" key="1">
    <source>
        <dbReference type="ARBA" id="ARBA00006347"/>
    </source>
</evidence>
<dbReference type="SUPFAM" id="SSF52833">
    <property type="entry name" value="Thioredoxin-like"/>
    <property type="match status" value="1"/>
</dbReference>
<dbReference type="InterPro" id="IPR017937">
    <property type="entry name" value="Thioredoxin_CS"/>
</dbReference>
<dbReference type="PANTHER" id="PTHR45672">
    <property type="entry name" value="PROTEIN DISULFIDE-ISOMERASE C17H9.14C-RELATED"/>
    <property type="match status" value="1"/>
</dbReference>
<feature type="domain" description="Thioredoxin" evidence="3">
    <location>
        <begin position="1"/>
        <end position="122"/>
    </location>
</feature>
<dbReference type="InterPro" id="IPR013766">
    <property type="entry name" value="Thioredoxin_domain"/>
</dbReference>
<dbReference type="InterPro" id="IPR051063">
    <property type="entry name" value="PDI"/>
</dbReference>
<evidence type="ECO:0000313" key="4">
    <source>
        <dbReference type="EMBL" id="KAK7239099.1"/>
    </source>
</evidence>
<feature type="transmembrane region" description="Helical" evidence="2">
    <location>
        <begin position="163"/>
        <end position="187"/>
    </location>
</feature>
<dbReference type="PANTHER" id="PTHR45672:SF11">
    <property type="entry name" value="PROTEIN DISULFIDE-ISOMERASE C17H9.14C"/>
    <property type="match status" value="1"/>
</dbReference>
<organism evidence="4 5">
    <name type="scientific">Aureococcus anophagefferens</name>
    <name type="common">Harmful bloom alga</name>
    <dbReference type="NCBI Taxonomy" id="44056"/>
    <lineage>
        <taxon>Eukaryota</taxon>
        <taxon>Sar</taxon>
        <taxon>Stramenopiles</taxon>
        <taxon>Ochrophyta</taxon>
        <taxon>Pelagophyceae</taxon>
        <taxon>Pelagomonadales</taxon>
        <taxon>Pelagomonadaceae</taxon>
        <taxon>Aureococcus</taxon>
    </lineage>
</organism>
<sequence length="196" mass="20617">MRLLAMAALAVARAEVEVLTEATFAPTTAAALRGGRRCFVKFYAPWCGHCKKLEPLWADLAAQAGADVLVAKVDATQHPRLAKTYGVKGYPTLVFLAGHQMQTYRGGRKLDELVAYVTEGYKSGENAQAAPTPPGPPTALDELLGKSALGKDFRNIVKFEKGAAGVLFGLGVAVGLLVAALVSCCCCPRPSKVKGA</sequence>
<dbReference type="Proteomes" id="UP001363151">
    <property type="component" value="Unassembled WGS sequence"/>
</dbReference>
<dbReference type="PRINTS" id="PR00421">
    <property type="entry name" value="THIOREDOXIN"/>
</dbReference>
<dbReference type="InterPro" id="IPR036249">
    <property type="entry name" value="Thioredoxin-like_sf"/>
</dbReference>
<dbReference type="EMBL" id="JBBJCI010000226">
    <property type="protein sequence ID" value="KAK7239099.1"/>
    <property type="molecule type" value="Genomic_DNA"/>
</dbReference>
<dbReference type="CDD" id="cd02961">
    <property type="entry name" value="PDI_a_family"/>
    <property type="match status" value="1"/>
</dbReference>
<dbReference type="PROSITE" id="PS00194">
    <property type="entry name" value="THIOREDOXIN_1"/>
    <property type="match status" value="1"/>
</dbReference>
<reference evidence="4 5" key="1">
    <citation type="submission" date="2024-03" db="EMBL/GenBank/DDBJ databases">
        <title>Aureococcus anophagefferens CCMP1851 and Kratosvirus quantuckense: Draft genome of a second virus-susceptible host strain in the model system.</title>
        <authorList>
            <person name="Chase E."/>
            <person name="Truchon A.R."/>
            <person name="Schepens W."/>
            <person name="Wilhelm S.W."/>
        </authorList>
    </citation>
    <scope>NUCLEOTIDE SEQUENCE [LARGE SCALE GENOMIC DNA]</scope>
    <source>
        <strain evidence="4 5">CCMP1851</strain>
    </source>
</reference>
<gene>
    <name evidence="4" type="primary">TMX3</name>
    <name evidence="4" type="ORF">SO694_00027139</name>
</gene>
<keyword evidence="2" id="KW-1133">Transmembrane helix</keyword>
<comment type="caution">
    <text evidence="4">The sequence shown here is derived from an EMBL/GenBank/DDBJ whole genome shotgun (WGS) entry which is preliminary data.</text>
</comment>
<comment type="similarity">
    <text evidence="1">Belongs to the protein disulfide isomerase family.</text>
</comment>
<dbReference type="Gene3D" id="3.40.30.10">
    <property type="entry name" value="Glutaredoxin"/>
    <property type="match status" value="1"/>
</dbReference>
<accession>A0ABR1FUQ1</accession>
<keyword evidence="2" id="KW-0472">Membrane</keyword>
<dbReference type="Pfam" id="PF00085">
    <property type="entry name" value="Thioredoxin"/>
    <property type="match status" value="1"/>
</dbReference>
<proteinExistence type="inferred from homology"/>
<keyword evidence="5" id="KW-1185">Reference proteome</keyword>
<keyword evidence="2 4" id="KW-0812">Transmembrane</keyword>
<protein>
    <submittedName>
        <fullName evidence="4">Thioredoxin related transmembrane protein</fullName>
    </submittedName>
</protein>
<dbReference type="PROSITE" id="PS51352">
    <property type="entry name" value="THIOREDOXIN_2"/>
    <property type="match status" value="1"/>
</dbReference>
<name>A0ABR1FUQ1_AURAN</name>
<evidence type="ECO:0000313" key="5">
    <source>
        <dbReference type="Proteomes" id="UP001363151"/>
    </source>
</evidence>
<evidence type="ECO:0000256" key="2">
    <source>
        <dbReference type="SAM" id="Phobius"/>
    </source>
</evidence>
<evidence type="ECO:0000259" key="3">
    <source>
        <dbReference type="PROSITE" id="PS51352"/>
    </source>
</evidence>